<protein>
    <recommendedName>
        <fullName evidence="5">Pheromone-regulated membrane protein 6</fullName>
    </recommendedName>
</protein>
<feature type="compositionally biased region" description="Basic and acidic residues" evidence="1">
    <location>
        <begin position="285"/>
        <end position="309"/>
    </location>
</feature>
<gene>
    <name evidence="3" type="ORF">AAFC00_006338</name>
</gene>
<keyword evidence="2" id="KW-0812">Transmembrane</keyword>
<dbReference type="PANTHER" id="PTHR36424">
    <property type="entry name" value="PHEROMONE-REGULATED MEMBRANE PROTEIN 6"/>
    <property type="match status" value="1"/>
</dbReference>
<feature type="compositionally biased region" description="Polar residues" evidence="1">
    <location>
        <begin position="493"/>
        <end position="502"/>
    </location>
</feature>
<dbReference type="GeneID" id="95980037"/>
<dbReference type="Pfam" id="PF16944">
    <property type="entry name" value="KCH"/>
    <property type="match status" value="1"/>
</dbReference>
<feature type="transmembrane region" description="Helical" evidence="2">
    <location>
        <begin position="31"/>
        <end position="52"/>
    </location>
</feature>
<name>A0ABR3P4V7_9PEZI</name>
<evidence type="ECO:0000256" key="1">
    <source>
        <dbReference type="SAM" id="MobiDB-lite"/>
    </source>
</evidence>
<evidence type="ECO:0000313" key="3">
    <source>
        <dbReference type="EMBL" id="KAL1297808.1"/>
    </source>
</evidence>
<evidence type="ECO:0008006" key="5">
    <source>
        <dbReference type="Google" id="ProtNLM"/>
    </source>
</evidence>
<dbReference type="PANTHER" id="PTHR36424:SF1">
    <property type="entry name" value="LOW AFFINITY K(+) TRANSPORTER 1-RELATED"/>
    <property type="match status" value="1"/>
</dbReference>
<dbReference type="Proteomes" id="UP001562354">
    <property type="component" value="Unassembled WGS sequence"/>
</dbReference>
<evidence type="ECO:0000256" key="2">
    <source>
        <dbReference type="SAM" id="Phobius"/>
    </source>
</evidence>
<sequence length="752" mass="84137">MGCFGERERGDVDESHKWTYLTLSDFKASGALTYFSYGWLWFLALIGVAVYASDTFTAVNLLAYDKWSSQIEPAIPLEYSKWIFTVCILISWVLCGFEWIRAIRVIRRDSVAESYMDPLAVTFQSMRPRGWKRFLVFAELTKSKKGLDYLALFVYFQLKGAVRILVAEAPRQVVNGVTLYSVLQADLVATGEHAAPRGHSSIEQFFINIGTLAETNREQAIVLFTMLFTFVIWVVSALSLIAAVVLYVFFLWHHVPKQDGRLSIYCRRKVDRRLSKIVGAKVKQALEDQEKKREREEAKAAKGNRDMRTKPVTSRKPTLPVIGATTPRFNDDKLPDFKLAREDSQATMSSFASQSSRDYENSHLLRQPTLPLPPTLPNINARPDLPIRSITETSAYSAVSYESDAPLLKNQMGMGHVEDHQDLTYPPQTLERQYSASSLDSRPPMDRQASASTFQSSGAQVRQQSPASRMRQMAEGPGSDPFSGHGPMPVFDRQTSTDSYTSRLPPIRAMTPLTEVSSLGPDMSSSRARDGYKGCAQDQHEGLYPPQGIRRQGTQDTVFSVASAPASRWQATNNFHGQVAPPPHAATALPFSGHEDSRHHSSGQSFEMTARPPPALLPRPTPPPSANSQTGGYVALNPFLPEPLGHQNTSRRNLTDPSNNAASNMDRFGQEARGHYPPQRSVTAPPREVGAYNGLIDEYQLHTPSHAQQQQYQQRYNNNNHYYNNNNNRDDAPPPQFTRSATAGPSVYDNRW</sequence>
<feature type="region of interest" description="Disordered" evidence="1">
    <location>
        <begin position="590"/>
        <end position="687"/>
    </location>
</feature>
<feature type="compositionally biased region" description="Polar residues" evidence="1">
    <location>
        <begin position="646"/>
        <end position="663"/>
    </location>
</feature>
<keyword evidence="2" id="KW-0472">Membrane</keyword>
<keyword evidence="4" id="KW-1185">Reference proteome</keyword>
<feature type="compositionally biased region" description="Polar residues" evidence="1">
    <location>
        <begin position="449"/>
        <end position="467"/>
    </location>
</feature>
<reference evidence="3 4" key="1">
    <citation type="submission" date="2024-07" db="EMBL/GenBank/DDBJ databases">
        <title>Draft sequence of the Neodothiora populina.</title>
        <authorList>
            <person name="Drown D.D."/>
            <person name="Schuette U.S."/>
            <person name="Buechlein A.B."/>
            <person name="Rusch D.R."/>
            <person name="Winton L.W."/>
            <person name="Adams G.A."/>
        </authorList>
    </citation>
    <scope>NUCLEOTIDE SEQUENCE [LARGE SCALE GENOMIC DNA]</scope>
    <source>
        <strain evidence="3 4">CPC 39397</strain>
    </source>
</reference>
<evidence type="ECO:0000313" key="4">
    <source>
        <dbReference type="Proteomes" id="UP001562354"/>
    </source>
</evidence>
<proteinExistence type="predicted"/>
<feature type="region of interest" description="Disordered" evidence="1">
    <location>
        <begin position="434"/>
        <end position="504"/>
    </location>
</feature>
<organism evidence="3 4">
    <name type="scientific">Neodothiora populina</name>
    <dbReference type="NCBI Taxonomy" id="2781224"/>
    <lineage>
        <taxon>Eukaryota</taxon>
        <taxon>Fungi</taxon>
        <taxon>Dikarya</taxon>
        <taxon>Ascomycota</taxon>
        <taxon>Pezizomycotina</taxon>
        <taxon>Dothideomycetes</taxon>
        <taxon>Dothideomycetidae</taxon>
        <taxon>Dothideales</taxon>
        <taxon>Dothioraceae</taxon>
        <taxon>Neodothiora</taxon>
    </lineage>
</organism>
<accession>A0ABR3P4V7</accession>
<feature type="transmembrane region" description="Helical" evidence="2">
    <location>
        <begin position="82"/>
        <end position="100"/>
    </location>
</feature>
<feature type="region of interest" description="Disordered" evidence="1">
    <location>
        <begin position="285"/>
        <end position="325"/>
    </location>
</feature>
<feature type="compositionally biased region" description="Low complexity" evidence="1">
    <location>
        <begin position="718"/>
        <end position="727"/>
    </location>
</feature>
<dbReference type="RefSeq" id="XP_069197490.1">
    <property type="nucleotide sequence ID" value="XM_069346282.1"/>
</dbReference>
<keyword evidence="2" id="KW-1133">Transmembrane helix</keyword>
<dbReference type="EMBL" id="JBFMKM010000014">
    <property type="protein sequence ID" value="KAL1297808.1"/>
    <property type="molecule type" value="Genomic_DNA"/>
</dbReference>
<comment type="caution">
    <text evidence="3">The sequence shown here is derived from an EMBL/GenBank/DDBJ whole genome shotgun (WGS) entry which is preliminary data.</text>
</comment>
<dbReference type="InterPro" id="IPR031606">
    <property type="entry name" value="Kch1/2"/>
</dbReference>
<feature type="transmembrane region" description="Helical" evidence="2">
    <location>
        <begin position="221"/>
        <end position="252"/>
    </location>
</feature>
<feature type="compositionally biased region" description="Pro residues" evidence="1">
    <location>
        <begin position="611"/>
        <end position="625"/>
    </location>
</feature>
<feature type="region of interest" description="Disordered" evidence="1">
    <location>
        <begin position="718"/>
        <end position="752"/>
    </location>
</feature>